<name>A0A2K1Q0C7_9GAMM</name>
<reference evidence="1 2" key="1">
    <citation type="submission" date="2017-08" db="EMBL/GenBank/DDBJ databases">
        <title>Lysobacter sylvestris genome.</title>
        <authorList>
            <person name="Zhang D.-C."/>
            <person name="Albuquerque L."/>
            <person name="Franca L."/>
            <person name="Froufe H.J.C."/>
            <person name="Barroso C."/>
            <person name="Egas C."/>
            <person name="Da Costa M."/>
            <person name="Margesin R."/>
        </authorList>
    </citation>
    <scope>NUCLEOTIDE SEQUENCE [LARGE SCALE GENOMIC DNA]</scope>
    <source>
        <strain evidence="1 2">AM20-91</strain>
    </source>
</reference>
<dbReference type="EMBL" id="NPZB01000002">
    <property type="protein sequence ID" value="PNS08367.1"/>
    <property type="molecule type" value="Genomic_DNA"/>
</dbReference>
<evidence type="ECO:0000313" key="2">
    <source>
        <dbReference type="Proteomes" id="UP000236220"/>
    </source>
</evidence>
<gene>
    <name evidence="1" type="ORF">Lysil_2543</name>
</gene>
<evidence type="ECO:0000313" key="1">
    <source>
        <dbReference type="EMBL" id="PNS08367.1"/>
    </source>
</evidence>
<organism evidence="1 2">
    <name type="scientific">Solilutibacter silvestris</name>
    <dbReference type="NCBI Taxonomy" id="1645665"/>
    <lineage>
        <taxon>Bacteria</taxon>
        <taxon>Pseudomonadati</taxon>
        <taxon>Pseudomonadota</taxon>
        <taxon>Gammaproteobacteria</taxon>
        <taxon>Lysobacterales</taxon>
        <taxon>Lysobacteraceae</taxon>
        <taxon>Solilutibacter</taxon>
    </lineage>
</organism>
<dbReference type="AlphaFoldDB" id="A0A2K1Q0C7"/>
<keyword evidence="2" id="KW-1185">Reference proteome</keyword>
<protein>
    <submittedName>
        <fullName evidence="1">Uncharacterized protein</fullName>
    </submittedName>
</protein>
<proteinExistence type="predicted"/>
<sequence length="30" mass="3536">MVSCKVGDPYFYALFRNDAILYKFHPVILD</sequence>
<dbReference type="Proteomes" id="UP000236220">
    <property type="component" value="Unassembled WGS sequence"/>
</dbReference>
<accession>A0A2K1Q0C7</accession>
<comment type="caution">
    <text evidence="1">The sequence shown here is derived from an EMBL/GenBank/DDBJ whole genome shotgun (WGS) entry which is preliminary data.</text>
</comment>